<proteinExistence type="inferred from homology"/>
<evidence type="ECO:0000313" key="4">
    <source>
        <dbReference type="EMBL" id="AND40160.1"/>
    </source>
</evidence>
<comment type="similarity">
    <text evidence="1 3">Belongs to the enoyl-CoA hydratase/isomerase family.</text>
</comment>
<dbReference type="GO" id="GO:0016829">
    <property type="term" value="F:lyase activity"/>
    <property type="evidence" value="ECO:0007669"/>
    <property type="project" value="UniProtKB-KW"/>
</dbReference>
<dbReference type="KEGG" id="bon:A361_13715"/>
<sequence>MSKNLEAFSREKTYSEPVYLQVEGEIAFICFNRPDKRNALSYEIWLRIPQLIEECENDANVKVIIFKGTGSAAFSAGADISEFKTLRYTAEGAEKYNKATMIAEKSIMNASKPTIAMIQGFCVGGGCEIAVACDFRFSDEQGNFGITPAKLGLVYNTPGTKNVVDLVGPAKAKDILYTGRLLDAREAYQIGLIDRIYPAEAIKEETVRYAELICRNAQLSVRGSKKIINEVLAGAIEDSPETAELVIESFLSEDYREGVRSFLEKRKPDFKYS</sequence>
<dbReference type="AlphaFoldDB" id="A0A160MBF1"/>
<dbReference type="Gene3D" id="3.90.226.10">
    <property type="entry name" value="2-enoyl-CoA Hydratase, Chain A, domain 1"/>
    <property type="match status" value="1"/>
</dbReference>
<dbReference type="RefSeq" id="WP_019383104.1">
    <property type="nucleotide sequence ID" value="NZ_CP015506.1"/>
</dbReference>
<dbReference type="PROSITE" id="PS00166">
    <property type="entry name" value="ENOYL_COA_HYDRATASE"/>
    <property type="match status" value="1"/>
</dbReference>
<evidence type="ECO:0008006" key="6">
    <source>
        <dbReference type="Google" id="ProtNLM"/>
    </source>
</evidence>
<dbReference type="InterPro" id="IPR001753">
    <property type="entry name" value="Enoyl-CoA_hydra/iso"/>
</dbReference>
<organism evidence="4 5">
    <name type="scientific">Cytobacillus oceanisediminis 2691</name>
    <dbReference type="NCBI Taxonomy" id="1196031"/>
    <lineage>
        <taxon>Bacteria</taxon>
        <taxon>Bacillati</taxon>
        <taxon>Bacillota</taxon>
        <taxon>Bacilli</taxon>
        <taxon>Bacillales</taxon>
        <taxon>Bacillaceae</taxon>
        <taxon>Cytobacillus</taxon>
    </lineage>
</organism>
<name>A0A160MBF1_9BACI</name>
<protein>
    <recommendedName>
        <fullName evidence="6">Enoyl-CoA hydratase</fullName>
    </recommendedName>
</protein>
<dbReference type="SUPFAM" id="SSF52096">
    <property type="entry name" value="ClpP/crotonase"/>
    <property type="match status" value="1"/>
</dbReference>
<keyword evidence="2" id="KW-0456">Lyase</keyword>
<dbReference type="PANTHER" id="PTHR11941">
    <property type="entry name" value="ENOYL-COA HYDRATASE-RELATED"/>
    <property type="match status" value="1"/>
</dbReference>
<dbReference type="eggNOG" id="COG1024">
    <property type="taxonomic scope" value="Bacteria"/>
</dbReference>
<evidence type="ECO:0000256" key="1">
    <source>
        <dbReference type="ARBA" id="ARBA00005254"/>
    </source>
</evidence>
<dbReference type="InterPro" id="IPR018376">
    <property type="entry name" value="Enoyl-CoA_hyd/isom_CS"/>
</dbReference>
<accession>A0A160MBF1</accession>
<dbReference type="STRING" id="1196031.A361_13715"/>
<evidence type="ECO:0000256" key="2">
    <source>
        <dbReference type="ARBA" id="ARBA00023239"/>
    </source>
</evidence>
<dbReference type="PANTHER" id="PTHR11941:SF54">
    <property type="entry name" value="ENOYL-COA HYDRATASE, MITOCHONDRIAL"/>
    <property type="match status" value="1"/>
</dbReference>
<evidence type="ECO:0000313" key="5">
    <source>
        <dbReference type="Proteomes" id="UP000077856"/>
    </source>
</evidence>
<dbReference type="CDD" id="cd06558">
    <property type="entry name" value="crotonase-like"/>
    <property type="match status" value="1"/>
</dbReference>
<dbReference type="InterPro" id="IPR014748">
    <property type="entry name" value="Enoyl-CoA_hydra_C"/>
</dbReference>
<dbReference type="Proteomes" id="UP000077856">
    <property type="component" value="Chromosome"/>
</dbReference>
<dbReference type="GO" id="GO:0006635">
    <property type="term" value="P:fatty acid beta-oxidation"/>
    <property type="evidence" value="ECO:0007669"/>
    <property type="project" value="TreeGrafter"/>
</dbReference>
<dbReference type="EMBL" id="CP015506">
    <property type="protein sequence ID" value="AND40160.1"/>
    <property type="molecule type" value="Genomic_DNA"/>
</dbReference>
<dbReference type="Gene3D" id="1.10.12.10">
    <property type="entry name" value="Lyase 2-enoyl-coa Hydratase, Chain A, domain 2"/>
    <property type="match status" value="1"/>
</dbReference>
<gene>
    <name evidence="4" type="ORF">A361_13715</name>
</gene>
<evidence type="ECO:0000256" key="3">
    <source>
        <dbReference type="RuleBase" id="RU003707"/>
    </source>
</evidence>
<reference evidence="4 5" key="1">
    <citation type="submission" date="2016-04" db="EMBL/GenBank/DDBJ databases">
        <title>Complete genome sequence of Bacillus oceanisediminis strain 2691.</title>
        <authorList>
            <person name="Jeong H."/>
            <person name="Kim H.J."/>
            <person name="Lee D.-W."/>
        </authorList>
    </citation>
    <scope>NUCLEOTIDE SEQUENCE [LARGE SCALE GENOMIC DNA]</scope>
    <source>
        <strain evidence="4 5">2691</strain>
    </source>
</reference>
<dbReference type="Pfam" id="PF00378">
    <property type="entry name" value="ECH_1"/>
    <property type="match status" value="1"/>
</dbReference>
<dbReference type="InterPro" id="IPR029045">
    <property type="entry name" value="ClpP/crotonase-like_dom_sf"/>
</dbReference>